<dbReference type="InterPro" id="IPR007685">
    <property type="entry name" value="RelA_SpoT"/>
</dbReference>
<dbReference type="InterPro" id="IPR052366">
    <property type="entry name" value="GTP_Pyrophosphokinase"/>
</dbReference>
<protein>
    <recommendedName>
        <fullName evidence="2">RelA/SpoT domain-containing protein</fullName>
    </recommendedName>
</protein>
<comment type="caution">
    <text evidence="3">The sequence shown here is derived from an EMBL/GenBank/DDBJ whole genome shotgun (WGS) entry which is preliminary data.</text>
</comment>
<dbReference type="Gene3D" id="3.30.460.10">
    <property type="entry name" value="Beta Polymerase, domain 2"/>
    <property type="match status" value="1"/>
</dbReference>
<accession>A0A413R0G4</accession>
<dbReference type="AlphaFoldDB" id="A0A413R0G4"/>
<comment type="pathway">
    <text evidence="1">Purine metabolism; ppGpp biosynthesis; ppGpp from GTP: step 1/2.</text>
</comment>
<evidence type="ECO:0000313" key="4">
    <source>
        <dbReference type="Proteomes" id="UP000286341"/>
    </source>
</evidence>
<dbReference type="UniPathway" id="UPA00908">
    <property type="reaction ID" value="UER00884"/>
</dbReference>
<dbReference type="Pfam" id="PF04607">
    <property type="entry name" value="RelA_SpoT"/>
    <property type="match status" value="1"/>
</dbReference>
<dbReference type="CDD" id="cd05399">
    <property type="entry name" value="NT_Rel-Spo_like"/>
    <property type="match status" value="1"/>
</dbReference>
<evidence type="ECO:0000259" key="2">
    <source>
        <dbReference type="SMART" id="SM00954"/>
    </source>
</evidence>
<sequence length="374" mass="43723">MSNKIPKTEWARPIYSKKQINKAGQIIANSDSSQEDRNNALEIINNWRATHAYPLHVINAGLRRGNPNAIVVQRLKRLESITGKIERFPEMQLYKMQDLGGCRVIVDTIDQVYDAVSRYKNSRIRHILKREYDYIQNPKESGYRSYHMVYQFQSDKIETYNKNMLIEIQFRTKLQHIWATAVEMMGIYTKTNLKSSIGNKDILRFFTLISSLFAIKENMPVCPNTSEWADELIREIMEIDKNSNIIMKLKAINQAVQITEYNKNFNLKNGYYLLTLNYEEPSLNIEVFKPSEFELAANIYAKIEVELQNKIDTVLVSVKSFDNLKAAYPNYFVDISDFLNILKNIMFNYSKYNENAKLLLESNHYILENYIPVG</sequence>
<dbReference type="SUPFAM" id="SSF81301">
    <property type="entry name" value="Nucleotidyltransferase"/>
    <property type="match status" value="1"/>
</dbReference>
<dbReference type="Proteomes" id="UP000286341">
    <property type="component" value="Unassembled WGS sequence"/>
</dbReference>
<organism evidence="3 4">
    <name type="scientific">Agathobacter rectalis</name>
    <dbReference type="NCBI Taxonomy" id="39491"/>
    <lineage>
        <taxon>Bacteria</taxon>
        <taxon>Bacillati</taxon>
        <taxon>Bacillota</taxon>
        <taxon>Clostridia</taxon>
        <taxon>Lachnospirales</taxon>
        <taxon>Lachnospiraceae</taxon>
        <taxon>Agathobacter</taxon>
    </lineage>
</organism>
<evidence type="ECO:0000313" key="3">
    <source>
        <dbReference type="EMBL" id="RHA14911.1"/>
    </source>
</evidence>
<reference evidence="3 4" key="1">
    <citation type="submission" date="2018-08" db="EMBL/GenBank/DDBJ databases">
        <title>A genome reference for cultivated species of the human gut microbiota.</title>
        <authorList>
            <person name="Zou Y."/>
            <person name="Xue W."/>
            <person name="Luo G."/>
        </authorList>
    </citation>
    <scope>NUCLEOTIDE SEQUENCE [LARGE SCALE GENOMIC DNA]</scope>
    <source>
        <strain evidence="3 4">AM44-1AT</strain>
    </source>
</reference>
<gene>
    <name evidence="3" type="ORF">DW948_05385</name>
</gene>
<feature type="domain" description="RelA/SpoT" evidence="2">
    <location>
        <begin position="73"/>
        <end position="193"/>
    </location>
</feature>
<evidence type="ECO:0000256" key="1">
    <source>
        <dbReference type="ARBA" id="ARBA00004976"/>
    </source>
</evidence>
<dbReference type="EMBL" id="QSFB01000005">
    <property type="protein sequence ID" value="RHA14911.1"/>
    <property type="molecule type" value="Genomic_DNA"/>
</dbReference>
<dbReference type="GO" id="GO:0015970">
    <property type="term" value="P:guanosine tetraphosphate biosynthetic process"/>
    <property type="evidence" value="ECO:0007669"/>
    <property type="project" value="UniProtKB-UniPathway"/>
</dbReference>
<dbReference type="PANTHER" id="PTHR47837:SF1">
    <property type="entry name" value="GTP PYROPHOSPHOKINASE YJBM"/>
    <property type="match status" value="1"/>
</dbReference>
<proteinExistence type="predicted"/>
<dbReference type="PANTHER" id="PTHR47837">
    <property type="entry name" value="GTP PYROPHOSPHOKINASE YJBM"/>
    <property type="match status" value="1"/>
</dbReference>
<name>A0A413R0G4_9FIRM</name>
<dbReference type="SMART" id="SM00954">
    <property type="entry name" value="RelA_SpoT"/>
    <property type="match status" value="1"/>
</dbReference>
<dbReference type="InterPro" id="IPR043519">
    <property type="entry name" value="NT_sf"/>
</dbReference>